<keyword evidence="3" id="KW-1185">Reference proteome</keyword>
<evidence type="ECO:0000313" key="2">
    <source>
        <dbReference type="EMBL" id="GHB69504.1"/>
    </source>
</evidence>
<proteinExistence type="predicted"/>
<accession>A0A8J3GA37</accession>
<feature type="transmembrane region" description="Helical" evidence="1">
    <location>
        <begin position="30"/>
        <end position="47"/>
    </location>
</feature>
<feature type="transmembrane region" description="Helical" evidence="1">
    <location>
        <begin position="145"/>
        <end position="165"/>
    </location>
</feature>
<evidence type="ECO:0008006" key="4">
    <source>
        <dbReference type="Google" id="ProtNLM"/>
    </source>
</evidence>
<keyword evidence="1" id="KW-0472">Membrane</keyword>
<feature type="transmembrane region" description="Helical" evidence="1">
    <location>
        <begin position="110"/>
        <end position="133"/>
    </location>
</feature>
<protein>
    <recommendedName>
        <fullName evidence="4">Rod shape-determining protein MreD</fullName>
    </recommendedName>
</protein>
<dbReference type="AlphaFoldDB" id="A0A8J3GA37"/>
<evidence type="ECO:0000313" key="3">
    <source>
        <dbReference type="Proteomes" id="UP000598271"/>
    </source>
</evidence>
<dbReference type="Proteomes" id="UP000598271">
    <property type="component" value="Unassembled WGS sequence"/>
</dbReference>
<evidence type="ECO:0000256" key="1">
    <source>
        <dbReference type="SAM" id="Phobius"/>
    </source>
</evidence>
<dbReference type="EMBL" id="BMXF01000002">
    <property type="protein sequence ID" value="GHB69504.1"/>
    <property type="molecule type" value="Genomic_DNA"/>
</dbReference>
<keyword evidence="1" id="KW-0812">Transmembrane</keyword>
<gene>
    <name evidence="2" type="ORF">GCM10007390_23880</name>
</gene>
<name>A0A8J3GA37_9BACT</name>
<keyword evidence="1" id="KW-1133">Transmembrane helix</keyword>
<sequence>MSLGEIIRYSLWFAFYVLLQILITRNIVLFNYAFCFVYIGAILLLPAEVNRTFLLILGFLTGLVVDVFYNTLGLHAAATLLVAYLKPFWVDIQLETKGATDRVEITLSELGIGTFLTYLLPLVVIHHATLFFIEMSHFGMLGYTLLRIVASVAFTTLFIVIIQLFSKR</sequence>
<organism evidence="2 3">
    <name type="scientific">Persicitalea jodogahamensis</name>
    <dbReference type="NCBI Taxonomy" id="402147"/>
    <lineage>
        <taxon>Bacteria</taxon>
        <taxon>Pseudomonadati</taxon>
        <taxon>Bacteroidota</taxon>
        <taxon>Cytophagia</taxon>
        <taxon>Cytophagales</taxon>
        <taxon>Spirosomataceae</taxon>
        <taxon>Persicitalea</taxon>
    </lineage>
</organism>
<reference evidence="2 3" key="1">
    <citation type="journal article" date="2014" name="Int. J. Syst. Evol. Microbiol.">
        <title>Complete genome sequence of Corynebacterium casei LMG S-19264T (=DSM 44701T), isolated from a smear-ripened cheese.</title>
        <authorList>
            <consortium name="US DOE Joint Genome Institute (JGI-PGF)"/>
            <person name="Walter F."/>
            <person name="Albersmeier A."/>
            <person name="Kalinowski J."/>
            <person name="Ruckert C."/>
        </authorList>
    </citation>
    <scope>NUCLEOTIDE SEQUENCE [LARGE SCALE GENOMIC DNA]</scope>
    <source>
        <strain evidence="2 3">KCTC 12866</strain>
    </source>
</reference>
<comment type="caution">
    <text evidence="2">The sequence shown here is derived from an EMBL/GenBank/DDBJ whole genome shotgun (WGS) entry which is preliminary data.</text>
</comment>
<feature type="transmembrane region" description="Helical" evidence="1">
    <location>
        <begin position="6"/>
        <end position="23"/>
    </location>
</feature>